<keyword evidence="2" id="KW-1185">Reference proteome</keyword>
<evidence type="ECO:0000313" key="1">
    <source>
        <dbReference type="EMBL" id="MDN3709207.1"/>
    </source>
</evidence>
<evidence type="ECO:0000313" key="2">
    <source>
        <dbReference type="Proteomes" id="UP001242368"/>
    </source>
</evidence>
<accession>A0ABT8D1M7</accession>
<sequence length="40" mass="4541">MTPHAAVQPSVILMKVLSEVVLRIQEHLKDSLQLKMLMVI</sequence>
<dbReference type="Proteomes" id="UP001242368">
    <property type="component" value="Unassembled WGS sequence"/>
</dbReference>
<proteinExistence type="predicted"/>
<comment type="caution">
    <text evidence="1">The sequence shown here is derived from an EMBL/GenBank/DDBJ whole genome shotgun (WGS) entry which is preliminary data.</text>
</comment>
<name>A0ABT8D1M7_9FLAO</name>
<organism evidence="1 2">
    <name type="scientific">Paenimyroides ceti</name>
    <dbReference type="NCBI Taxonomy" id="395087"/>
    <lineage>
        <taxon>Bacteria</taxon>
        <taxon>Pseudomonadati</taxon>
        <taxon>Bacteroidota</taxon>
        <taxon>Flavobacteriia</taxon>
        <taxon>Flavobacteriales</taxon>
        <taxon>Flavobacteriaceae</taxon>
        <taxon>Paenimyroides</taxon>
    </lineage>
</organism>
<gene>
    <name evidence="1" type="ORF">QW060_19440</name>
</gene>
<dbReference type="RefSeq" id="WP_290364956.1">
    <property type="nucleotide sequence ID" value="NZ_JAUFQU010000022.1"/>
</dbReference>
<dbReference type="EMBL" id="JAUFQU010000022">
    <property type="protein sequence ID" value="MDN3709207.1"/>
    <property type="molecule type" value="Genomic_DNA"/>
</dbReference>
<reference evidence="2" key="1">
    <citation type="journal article" date="2019" name="Int. J. Syst. Evol. Microbiol.">
        <title>The Global Catalogue of Microorganisms (GCM) 10K type strain sequencing project: providing services to taxonomists for standard genome sequencing and annotation.</title>
        <authorList>
            <consortium name="The Broad Institute Genomics Platform"/>
            <consortium name="The Broad Institute Genome Sequencing Center for Infectious Disease"/>
            <person name="Wu L."/>
            <person name="Ma J."/>
        </authorList>
    </citation>
    <scope>NUCLEOTIDE SEQUENCE [LARGE SCALE GENOMIC DNA]</scope>
    <source>
        <strain evidence="2">CECT 7184</strain>
    </source>
</reference>
<protein>
    <submittedName>
        <fullName evidence="1">Uncharacterized protein</fullName>
    </submittedName>
</protein>